<proteinExistence type="predicted"/>
<comment type="caution">
    <text evidence="1">The sequence shown here is derived from an EMBL/GenBank/DDBJ whole genome shotgun (WGS) entry which is preliminary data.</text>
</comment>
<evidence type="ECO:0000313" key="1">
    <source>
        <dbReference type="EMBL" id="GAG22400.1"/>
    </source>
</evidence>
<dbReference type="Gene3D" id="2.60.40.10">
    <property type="entry name" value="Immunoglobulins"/>
    <property type="match status" value="2"/>
</dbReference>
<name>X0VVS4_9ZZZZ</name>
<reference evidence="1" key="1">
    <citation type="journal article" date="2014" name="Front. Microbiol.">
        <title>High frequency of phylogenetically diverse reductive dehalogenase-homologous genes in deep subseafloor sedimentary metagenomes.</title>
        <authorList>
            <person name="Kawai M."/>
            <person name="Futagami T."/>
            <person name="Toyoda A."/>
            <person name="Takaki Y."/>
            <person name="Nishi S."/>
            <person name="Hori S."/>
            <person name="Arai W."/>
            <person name="Tsubouchi T."/>
            <person name="Morono Y."/>
            <person name="Uchiyama I."/>
            <person name="Ito T."/>
            <person name="Fujiyama A."/>
            <person name="Inagaki F."/>
            <person name="Takami H."/>
        </authorList>
    </citation>
    <scope>NUCLEOTIDE SEQUENCE</scope>
    <source>
        <strain evidence="1">Expedition CK06-06</strain>
    </source>
</reference>
<evidence type="ECO:0008006" key="2">
    <source>
        <dbReference type="Google" id="ProtNLM"/>
    </source>
</evidence>
<organism evidence="1">
    <name type="scientific">marine sediment metagenome</name>
    <dbReference type="NCBI Taxonomy" id="412755"/>
    <lineage>
        <taxon>unclassified sequences</taxon>
        <taxon>metagenomes</taxon>
        <taxon>ecological metagenomes</taxon>
    </lineage>
</organism>
<gene>
    <name evidence="1" type="ORF">S01H1_60665</name>
</gene>
<protein>
    <recommendedName>
        <fullName evidence="2">Fibronectin type-III domain-containing protein</fullName>
    </recommendedName>
</protein>
<sequence length="254" mass="28243">MRVYDAALSQEHIKTVMDVKPYPFALAPDPADGSVLEKTWVALSWMPGELAVSHQVYLGESFDDVNDGAEGTFVGNQTKTDLIMGFPGFPYPAGLVPGTAYYWRIDEVNDADPNSPWKGDVWSFFIRPNTAWQPSPPDGMKFVDLNENLSWRPGMGASLYQVYFGESFDDVNSATDAPMITEMIYDPGPLELDKTYYWRVDGLDLQMTVTKGTVWSFTVTSGSGGLLGMYYDNGNLSGEPIVIRIDPQINFNWG</sequence>
<dbReference type="SUPFAM" id="SSF56988">
    <property type="entry name" value="Anthrax protective antigen"/>
    <property type="match status" value="1"/>
</dbReference>
<accession>X0VVS4</accession>
<dbReference type="InterPro" id="IPR013783">
    <property type="entry name" value="Ig-like_fold"/>
</dbReference>
<dbReference type="EMBL" id="BARS01039741">
    <property type="protein sequence ID" value="GAG22400.1"/>
    <property type="molecule type" value="Genomic_DNA"/>
</dbReference>
<dbReference type="AlphaFoldDB" id="X0VVS4"/>
<feature type="non-terminal residue" evidence="1">
    <location>
        <position position="254"/>
    </location>
</feature>